<name>A7XX45_BP234</name>
<dbReference type="RefSeq" id="YP_001467876.1">
    <property type="nucleotide sequence ID" value="NC_009803.1"/>
</dbReference>
<dbReference type="GeneID" id="5600444"/>
<gene>
    <name evidence="1" type="ORF">P23p23</name>
</gene>
<accession>A7XX45</accession>
<organismHost>
    <name type="scientific">Thermus thermophilus</name>
    <dbReference type="NCBI Taxonomy" id="274"/>
</organismHost>
<dbReference type="KEGG" id="vg:5600444"/>
<sequence>MEKEVADLLRFYAEAVSTELDIAAEVLWPVEDGEGDEYVVVKGEAFTLNLNFYNGAEFNASLIVNKRGSEDVEVANRAYAYLRRLLAYAIQALLRSDTDSMALAVLALALNLVDRCSQSTNPFCWLEGRVYVH</sequence>
<reference evidence="1 2" key="1">
    <citation type="journal article" date="2008" name="J. Mol. Biol.">
        <title>Genome comparison and proteomic characterization of Thermus thermophilus bacteriophages P23-45 and P74-26: siphoviruses with triplex-forming sequences and the longest known tails.</title>
        <authorList>
            <person name="Minakhin L."/>
            <person name="Goel M."/>
            <person name="Berdygulova Z."/>
            <person name="Ramanculov E."/>
            <person name="Florens L."/>
            <person name="Glazko G."/>
            <person name="Karamychev V.N."/>
            <person name="Slesarev A.I."/>
            <person name="Kozyavkin S.A."/>
            <person name="Khromov I."/>
            <person name="Ackermann H.W."/>
            <person name="Washburn M."/>
            <person name="Mushegian A."/>
            <person name="Severinov K."/>
        </authorList>
    </citation>
    <scope>NUCLEOTIDE SEQUENCE</scope>
</reference>
<protein>
    <submittedName>
        <fullName evidence="1">Uncharacterized protein</fullName>
    </submittedName>
</protein>
<evidence type="ECO:0000313" key="1">
    <source>
        <dbReference type="EMBL" id="ABU96856.1"/>
    </source>
</evidence>
<dbReference type="Proteomes" id="UP000001132">
    <property type="component" value="Segment"/>
</dbReference>
<proteinExistence type="predicted"/>
<organism evidence="1 2">
    <name type="scientific">Thermus virus P23-45</name>
    <name type="common">Thermus thermophilus phage P23-45</name>
    <dbReference type="NCBI Taxonomy" id="2914006"/>
    <lineage>
        <taxon>Viruses</taxon>
        <taxon>Duplodnaviria</taxon>
        <taxon>Heunggongvirae</taxon>
        <taxon>Uroviricota</taxon>
        <taxon>Caudoviricetes</taxon>
        <taxon>Oshimavirus</taxon>
        <taxon>Oshimavirus P2345</taxon>
    </lineage>
</organism>
<evidence type="ECO:0000313" key="2">
    <source>
        <dbReference type="Proteomes" id="UP000001132"/>
    </source>
</evidence>
<dbReference type="EMBL" id="EU100883">
    <property type="protein sequence ID" value="ABU96856.1"/>
    <property type="molecule type" value="Genomic_DNA"/>
</dbReference>
<keyword evidence="2" id="KW-1185">Reference proteome</keyword>